<evidence type="ECO:0000259" key="7">
    <source>
        <dbReference type="PROSITE" id="PS50975"/>
    </source>
</evidence>
<comment type="caution">
    <text evidence="8">The sequence shown here is derived from an EMBL/GenBank/DDBJ whole genome shotgun (WGS) entry which is preliminary data.</text>
</comment>
<feature type="domain" description="ATP-grasp" evidence="7">
    <location>
        <begin position="111"/>
        <end position="298"/>
    </location>
</feature>
<accession>A0A5C5WYL6</accession>
<dbReference type="PROSITE" id="PS50975">
    <property type="entry name" value="ATP_GRASP"/>
    <property type="match status" value="1"/>
</dbReference>
<dbReference type="PROSITE" id="PS00065">
    <property type="entry name" value="D_2_HYDROXYACID_DH_1"/>
    <property type="match status" value="1"/>
</dbReference>
<dbReference type="EMBL" id="SIHI01000002">
    <property type="protein sequence ID" value="TWT55787.1"/>
    <property type="molecule type" value="Genomic_DNA"/>
</dbReference>
<gene>
    <name evidence="5 6 8" type="primary">purK</name>
    <name evidence="8" type="ORF">KOR42_25980</name>
</gene>
<dbReference type="GO" id="GO:0005524">
    <property type="term" value="F:ATP binding"/>
    <property type="evidence" value="ECO:0007669"/>
    <property type="project" value="UniProtKB-UniRule"/>
</dbReference>
<comment type="function">
    <text evidence="5">Catalyzes the ATP-dependent conversion of 5-aminoimidazole ribonucleotide (AIR) and HCO(3)(-) to N5-carboxyaminoimidazole ribonucleotide (N5-CAIR).</text>
</comment>
<dbReference type="InterPro" id="IPR011761">
    <property type="entry name" value="ATP-grasp"/>
</dbReference>
<feature type="binding site" evidence="5">
    <location>
        <begin position="152"/>
        <end position="158"/>
    </location>
    <ligand>
        <name>ATP</name>
        <dbReference type="ChEBI" id="CHEBI:30616"/>
    </ligand>
</feature>
<dbReference type="InterPro" id="IPR013815">
    <property type="entry name" value="ATP_grasp_subdomain_1"/>
</dbReference>
<feature type="binding site" evidence="5">
    <location>
        <position position="190"/>
    </location>
    <ligand>
        <name>ATP</name>
        <dbReference type="ChEBI" id="CHEBI:30616"/>
    </ligand>
</feature>
<dbReference type="FunFam" id="3.40.50.20:FF:000016">
    <property type="entry name" value="N5-carboxyaminoimidazole ribonucleotide synthase"/>
    <property type="match status" value="1"/>
</dbReference>
<dbReference type="Pfam" id="PF22660">
    <property type="entry name" value="RS_preATP-grasp-like"/>
    <property type="match status" value="1"/>
</dbReference>
<dbReference type="HAMAP" id="MF_01928">
    <property type="entry name" value="PurK"/>
    <property type="match status" value="1"/>
</dbReference>
<dbReference type="EC" id="6.3.4.18" evidence="5 6"/>
<dbReference type="Pfam" id="PF17769">
    <property type="entry name" value="PurK_C"/>
    <property type="match status" value="1"/>
</dbReference>
<dbReference type="PANTHER" id="PTHR11609:SF5">
    <property type="entry name" value="PHOSPHORIBOSYLAMINOIMIDAZOLE CARBOXYLASE"/>
    <property type="match status" value="1"/>
</dbReference>
<dbReference type="InterPro" id="IPR005875">
    <property type="entry name" value="PurK"/>
</dbReference>
<evidence type="ECO:0000256" key="1">
    <source>
        <dbReference type="ARBA" id="ARBA00022598"/>
    </source>
</evidence>
<evidence type="ECO:0000256" key="2">
    <source>
        <dbReference type="ARBA" id="ARBA00022741"/>
    </source>
</evidence>
<dbReference type="GO" id="GO:0006189">
    <property type="term" value="P:'de novo' IMP biosynthetic process"/>
    <property type="evidence" value="ECO:0007669"/>
    <property type="project" value="UniProtKB-UniRule"/>
</dbReference>
<dbReference type="InterPro" id="IPR054350">
    <property type="entry name" value="PurT/PurK_preATP-grasp"/>
</dbReference>
<feature type="binding site" evidence="5">
    <location>
        <position position="107"/>
    </location>
    <ligand>
        <name>ATP</name>
        <dbReference type="ChEBI" id="CHEBI:30616"/>
    </ligand>
</feature>
<dbReference type="InterPro" id="IPR040686">
    <property type="entry name" value="PurK_C"/>
</dbReference>
<feature type="binding site" evidence="5">
    <location>
        <position position="147"/>
    </location>
    <ligand>
        <name>ATP</name>
        <dbReference type="ChEBI" id="CHEBI:30616"/>
    </ligand>
</feature>
<feature type="binding site" evidence="5">
    <location>
        <position position="213"/>
    </location>
    <ligand>
        <name>ATP</name>
        <dbReference type="ChEBI" id="CHEBI:30616"/>
    </ligand>
</feature>
<dbReference type="NCBIfam" id="NF004679">
    <property type="entry name" value="PRK06019.1-5"/>
    <property type="match status" value="1"/>
</dbReference>
<sequence>MLTEISPGSVLGVLGSGQLGRMFAIEARRLGYRVHVFSPDKNTPAGAVADAEWCAEYEDFDALDDFAKSVDVVTLEFENVSTQALNRLERFVPVRPGPQVLEVAQNRLAEKTQMQKFGLATAPFKRIDSLPELESSLQAFGGQGILKTASWGYDGKGQKFADSNDDLEAIWSTFEGQPAILEGVVDFQRELSVIGVRDSRGNFISYAPIVNEHSNHILDFSSSATGLVDQKLVDDAGEIARTVMESLDATGVLCVELFETSDGQLLVNEIAPRPHNSGHLTIDAHLCCQFQQQVRSICNLPLGSTAQRQPAAMVNLLGDLWPDGGQPEWSRVLGTPNLRVHLYGKDDAKLGRKMGHMTAVDDTIESARNTVKEAREALA</sequence>
<comment type="pathway">
    <text evidence="5 6">Purine metabolism; IMP biosynthesis via de novo pathway; 5-amino-1-(5-phospho-D-ribosyl)imidazole-4-carboxylate from 5-amino-1-(5-phospho-D-ribosyl)imidazole (N5-CAIR route): step 1/2.</text>
</comment>
<dbReference type="Proteomes" id="UP000317243">
    <property type="component" value="Unassembled WGS sequence"/>
</dbReference>
<dbReference type="InterPro" id="IPR016185">
    <property type="entry name" value="PreATP-grasp_dom_sf"/>
</dbReference>
<dbReference type="SUPFAM" id="SSF51246">
    <property type="entry name" value="Rudiment single hybrid motif"/>
    <property type="match status" value="1"/>
</dbReference>
<keyword evidence="1 5" id="KW-0436">Ligase</keyword>
<keyword evidence="4 5" id="KW-0067">ATP-binding</keyword>
<keyword evidence="9" id="KW-1185">Reference proteome</keyword>
<organism evidence="8 9">
    <name type="scientific">Thalassoglobus neptunius</name>
    <dbReference type="NCBI Taxonomy" id="1938619"/>
    <lineage>
        <taxon>Bacteria</taxon>
        <taxon>Pseudomonadati</taxon>
        <taxon>Planctomycetota</taxon>
        <taxon>Planctomycetia</taxon>
        <taxon>Planctomycetales</taxon>
        <taxon>Planctomycetaceae</taxon>
        <taxon>Thalassoglobus</taxon>
    </lineage>
</organism>
<dbReference type="NCBIfam" id="NF004676">
    <property type="entry name" value="PRK06019.1-2"/>
    <property type="match status" value="1"/>
</dbReference>
<dbReference type="UniPathway" id="UPA00074">
    <property type="reaction ID" value="UER00942"/>
</dbReference>
<dbReference type="InterPro" id="IPR011054">
    <property type="entry name" value="Rudment_hybrid_motif"/>
</dbReference>
<feature type="binding site" evidence="5">
    <location>
        <begin position="182"/>
        <end position="185"/>
    </location>
    <ligand>
        <name>ATP</name>
        <dbReference type="ChEBI" id="CHEBI:30616"/>
    </ligand>
</feature>
<evidence type="ECO:0000256" key="5">
    <source>
        <dbReference type="HAMAP-Rule" id="MF_01928"/>
    </source>
</evidence>
<comment type="similarity">
    <text evidence="5 6">Belongs to the PurK/PurT family.</text>
</comment>
<dbReference type="OrthoDB" id="9804625at2"/>
<dbReference type="Gene3D" id="3.30.1490.20">
    <property type="entry name" value="ATP-grasp fold, A domain"/>
    <property type="match status" value="1"/>
</dbReference>
<dbReference type="InterPro" id="IPR029752">
    <property type="entry name" value="D-isomer_DH_CS1"/>
</dbReference>
<protein>
    <recommendedName>
        <fullName evidence="5 6">N5-carboxyaminoimidazole ribonucleotide synthase</fullName>
        <shortName evidence="5 6">N5-CAIR synthase</shortName>
        <ecNumber evidence="5 6">6.3.4.18</ecNumber>
    </recommendedName>
    <alternativeName>
        <fullName evidence="5 6">5-(carboxyamino)imidazole ribonucleotide synthetase</fullName>
    </alternativeName>
</protein>
<dbReference type="AlphaFoldDB" id="A0A5C5WYL6"/>
<keyword evidence="3 5" id="KW-0658">Purine biosynthesis</keyword>
<evidence type="ECO:0000313" key="8">
    <source>
        <dbReference type="EMBL" id="TWT55787.1"/>
    </source>
</evidence>
<comment type="catalytic activity">
    <reaction evidence="5 6">
        <text>5-amino-1-(5-phospho-beta-D-ribosyl)imidazole + hydrogencarbonate + ATP = 5-carboxyamino-1-(5-phospho-D-ribosyl)imidazole + ADP + phosphate + 2 H(+)</text>
        <dbReference type="Rhea" id="RHEA:19317"/>
        <dbReference type="ChEBI" id="CHEBI:15378"/>
        <dbReference type="ChEBI" id="CHEBI:17544"/>
        <dbReference type="ChEBI" id="CHEBI:30616"/>
        <dbReference type="ChEBI" id="CHEBI:43474"/>
        <dbReference type="ChEBI" id="CHEBI:58730"/>
        <dbReference type="ChEBI" id="CHEBI:137981"/>
        <dbReference type="ChEBI" id="CHEBI:456216"/>
        <dbReference type="EC" id="6.3.4.18"/>
    </reaction>
</comment>
<keyword evidence="2 5" id="KW-0547">Nucleotide-binding</keyword>
<evidence type="ECO:0000256" key="6">
    <source>
        <dbReference type="RuleBase" id="RU361200"/>
    </source>
</evidence>
<dbReference type="GO" id="GO:0046872">
    <property type="term" value="F:metal ion binding"/>
    <property type="evidence" value="ECO:0007669"/>
    <property type="project" value="InterPro"/>
</dbReference>
<comment type="subunit">
    <text evidence="5 6">Homodimer.</text>
</comment>
<dbReference type="Gene3D" id="3.40.50.20">
    <property type="match status" value="1"/>
</dbReference>
<dbReference type="InterPro" id="IPR003135">
    <property type="entry name" value="ATP-grasp_carboxylate-amine"/>
</dbReference>
<dbReference type="RefSeq" id="WP_146510129.1">
    <property type="nucleotide sequence ID" value="NZ_SIHI01000002.1"/>
</dbReference>
<evidence type="ECO:0000256" key="3">
    <source>
        <dbReference type="ARBA" id="ARBA00022755"/>
    </source>
</evidence>
<dbReference type="SUPFAM" id="SSF56059">
    <property type="entry name" value="Glutathione synthetase ATP-binding domain-like"/>
    <property type="match status" value="1"/>
</dbReference>
<dbReference type="SUPFAM" id="SSF52440">
    <property type="entry name" value="PreATP-grasp domain"/>
    <property type="match status" value="1"/>
</dbReference>
<comment type="function">
    <text evidence="6">Catalyzes the ATP-dependent conversion of 5-aminoimidazole ribonucleotide (AIR) and HCO(3)- to N5-carboxyaminoimidazole ribonucleotide (N5-CAIR).</text>
</comment>
<name>A0A5C5WYL6_9PLAN</name>
<evidence type="ECO:0000313" key="9">
    <source>
        <dbReference type="Proteomes" id="UP000317243"/>
    </source>
</evidence>
<feature type="binding site" evidence="5">
    <location>
        <begin position="268"/>
        <end position="269"/>
    </location>
    <ligand>
        <name>ATP</name>
        <dbReference type="ChEBI" id="CHEBI:30616"/>
    </ligand>
</feature>
<dbReference type="Pfam" id="PF02222">
    <property type="entry name" value="ATP-grasp"/>
    <property type="match status" value="1"/>
</dbReference>
<dbReference type="GO" id="GO:0034028">
    <property type="term" value="F:5-(carboxyamino)imidazole ribonucleotide synthase activity"/>
    <property type="evidence" value="ECO:0007669"/>
    <property type="project" value="UniProtKB-UniRule"/>
</dbReference>
<dbReference type="PANTHER" id="PTHR11609">
    <property type="entry name" value="PURINE BIOSYNTHESIS PROTEIN 6/7, PUR6/7"/>
    <property type="match status" value="1"/>
</dbReference>
<reference evidence="8 9" key="1">
    <citation type="submission" date="2019-02" db="EMBL/GenBank/DDBJ databases">
        <title>Deep-cultivation of Planctomycetes and their phenomic and genomic characterization uncovers novel biology.</title>
        <authorList>
            <person name="Wiegand S."/>
            <person name="Jogler M."/>
            <person name="Boedeker C."/>
            <person name="Pinto D."/>
            <person name="Vollmers J."/>
            <person name="Rivas-Marin E."/>
            <person name="Kohn T."/>
            <person name="Peeters S.H."/>
            <person name="Heuer A."/>
            <person name="Rast P."/>
            <person name="Oberbeckmann S."/>
            <person name="Bunk B."/>
            <person name="Jeske O."/>
            <person name="Meyerdierks A."/>
            <person name="Storesund J.E."/>
            <person name="Kallscheuer N."/>
            <person name="Luecker S."/>
            <person name="Lage O.M."/>
            <person name="Pohl T."/>
            <person name="Merkel B.J."/>
            <person name="Hornburger P."/>
            <person name="Mueller R.-W."/>
            <person name="Bruemmer F."/>
            <person name="Labrenz M."/>
            <person name="Spormann A.M."/>
            <person name="Op Den Camp H."/>
            <person name="Overmann J."/>
            <person name="Amann R."/>
            <person name="Jetten M.S.M."/>
            <person name="Mascher T."/>
            <person name="Medema M.H."/>
            <person name="Devos D.P."/>
            <person name="Kaster A.-K."/>
            <person name="Ovreas L."/>
            <person name="Rohde M."/>
            <person name="Galperin M.Y."/>
            <person name="Jogler C."/>
        </authorList>
    </citation>
    <scope>NUCLEOTIDE SEQUENCE [LARGE SCALE GENOMIC DNA]</scope>
    <source>
        <strain evidence="8 9">KOR42</strain>
    </source>
</reference>
<dbReference type="NCBIfam" id="TIGR01161">
    <property type="entry name" value="purK"/>
    <property type="match status" value="1"/>
</dbReference>
<proteinExistence type="inferred from homology"/>
<dbReference type="Gene3D" id="3.30.470.20">
    <property type="entry name" value="ATP-grasp fold, B domain"/>
    <property type="match status" value="1"/>
</dbReference>
<evidence type="ECO:0000256" key="4">
    <source>
        <dbReference type="ARBA" id="ARBA00022840"/>
    </source>
</evidence>
<dbReference type="GO" id="GO:0004638">
    <property type="term" value="F:phosphoribosylaminoimidazole carboxylase activity"/>
    <property type="evidence" value="ECO:0007669"/>
    <property type="project" value="InterPro"/>
</dbReference>
<dbReference type="GO" id="GO:0005829">
    <property type="term" value="C:cytosol"/>
    <property type="evidence" value="ECO:0007669"/>
    <property type="project" value="TreeGrafter"/>
</dbReference>